<evidence type="ECO:0000256" key="1">
    <source>
        <dbReference type="SAM" id="MobiDB-lite"/>
    </source>
</evidence>
<feature type="compositionally biased region" description="Low complexity" evidence="1">
    <location>
        <begin position="369"/>
        <end position="385"/>
    </location>
</feature>
<dbReference type="AlphaFoldDB" id="A0A371DXG2"/>
<feature type="region of interest" description="Disordered" evidence="1">
    <location>
        <begin position="241"/>
        <end position="295"/>
    </location>
</feature>
<proteinExistence type="predicted"/>
<feature type="compositionally biased region" description="Low complexity" evidence="1">
    <location>
        <begin position="576"/>
        <end position="597"/>
    </location>
</feature>
<feature type="region of interest" description="Disordered" evidence="1">
    <location>
        <begin position="576"/>
        <end position="602"/>
    </location>
</feature>
<feature type="region of interest" description="Disordered" evidence="1">
    <location>
        <begin position="733"/>
        <end position="756"/>
    </location>
</feature>
<protein>
    <submittedName>
        <fullName evidence="2">Uncharacterized protein</fullName>
    </submittedName>
</protein>
<gene>
    <name evidence="2" type="ORF">OH76DRAFT_1476668</name>
</gene>
<keyword evidence="3" id="KW-1185">Reference proteome</keyword>
<feature type="compositionally biased region" description="Low complexity" evidence="1">
    <location>
        <begin position="27"/>
        <end position="41"/>
    </location>
</feature>
<feature type="compositionally biased region" description="Low complexity" evidence="1">
    <location>
        <begin position="241"/>
        <end position="253"/>
    </location>
</feature>
<feature type="region of interest" description="Disordered" evidence="1">
    <location>
        <begin position="367"/>
        <end position="432"/>
    </location>
</feature>
<evidence type="ECO:0000313" key="3">
    <source>
        <dbReference type="Proteomes" id="UP000256964"/>
    </source>
</evidence>
<feature type="region of interest" description="Disordered" evidence="1">
    <location>
        <begin position="1"/>
        <end position="47"/>
    </location>
</feature>
<dbReference type="OrthoDB" id="3269821at2759"/>
<reference evidence="2 3" key="1">
    <citation type="journal article" date="2018" name="Biotechnol. Biofuels">
        <title>Integrative visual omics of the white-rot fungus Polyporus brumalis exposes the biotechnological potential of its oxidative enzymes for delignifying raw plant biomass.</title>
        <authorList>
            <person name="Miyauchi S."/>
            <person name="Rancon A."/>
            <person name="Drula E."/>
            <person name="Hage H."/>
            <person name="Chaduli D."/>
            <person name="Favel A."/>
            <person name="Grisel S."/>
            <person name="Henrissat B."/>
            <person name="Herpoel-Gimbert I."/>
            <person name="Ruiz-Duenas F.J."/>
            <person name="Chevret D."/>
            <person name="Hainaut M."/>
            <person name="Lin J."/>
            <person name="Wang M."/>
            <person name="Pangilinan J."/>
            <person name="Lipzen A."/>
            <person name="Lesage-Meessen L."/>
            <person name="Navarro D."/>
            <person name="Riley R."/>
            <person name="Grigoriev I.V."/>
            <person name="Zhou S."/>
            <person name="Raouche S."/>
            <person name="Rosso M.N."/>
        </authorList>
    </citation>
    <scope>NUCLEOTIDE SEQUENCE [LARGE SCALE GENOMIC DNA]</scope>
    <source>
        <strain evidence="2 3">BRFM 1820</strain>
    </source>
</reference>
<accession>A0A371DXG2</accession>
<feature type="compositionally biased region" description="Low complexity" evidence="1">
    <location>
        <begin position="265"/>
        <end position="292"/>
    </location>
</feature>
<dbReference type="EMBL" id="KZ857379">
    <property type="protein sequence ID" value="RDX57240.1"/>
    <property type="molecule type" value="Genomic_DNA"/>
</dbReference>
<organism evidence="2 3">
    <name type="scientific">Lentinus brumalis</name>
    <dbReference type="NCBI Taxonomy" id="2498619"/>
    <lineage>
        <taxon>Eukaryota</taxon>
        <taxon>Fungi</taxon>
        <taxon>Dikarya</taxon>
        <taxon>Basidiomycota</taxon>
        <taxon>Agaricomycotina</taxon>
        <taxon>Agaricomycetes</taxon>
        <taxon>Polyporales</taxon>
        <taxon>Polyporaceae</taxon>
        <taxon>Lentinus</taxon>
    </lineage>
</organism>
<feature type="region of interest" description="Disordered" evidence="1">
    <location>
        <begin position="500"/>
        <end position="520"/>
    </location>
</feature>
<feature type="compositionally biased region" description="Pro residues" evidence="1">
    <location>
        <begin position="12"/>
        <end position="26"/>
    </location>
</feature>
<dbReference type="Proteomes" id="UP000256964">
    <property type="component" value="Unassembled WGS sequence"/>
</dbReference>
<feature type="region of interest" description="Disordered" evidence="1">
    <location>
        <begin position="194"/>
        <end position="213"/>
    </location>
</feature>
<feature type="compositionally biased region" description="Basic and acidic residues" evidence="1">
    <location>
        <begin position="1"/>
        <end position="11"/>
    </location>
</feature>
<sequence length="756" mass="81942">MPVATKTRERPLPPIPGPPPPAPSPGPSSSSASRLPRHSSPVPHIPRPTRHSRFMLFRALRDPRLLAAFLPFTSWQDFHALMNTSRDCRLGLWAIDECRAAILSNFVPAYCYALESAGLEQSSDVRLDFHQFALLMISQSVPLHTYPMQTMRVLTMLNQGRDDLKLQRGCMRLSSLTLAHSRFVLFLQSLVHSGSPSPSSDSDEFDDVLSSPRSMSLRSPQFQGVRELVFPAPLSALAADASSSDDALPTALDTPKPYGTRRILSRSGTVRSGSSSAGRAASLSPPRTTTTERVPRTKRLTSIFHKSKVPLPPPSNDPLALRLYSGSWRRTLLPHKRQSVAFAAGADEDGWLSSPQEGELKMPHRRFASVSVSSESSLSSPASISRTNTDSEGSSPPPRDRSHKRAATSIGPESGSPGARAQSGNATGASVAIPRGTSAHDLFLATSRIRAPLLRVFVPCAQLDEAAITACEDQLIRAGLWENLSDGDVVCNFGYVPPVASPPESEDGSAPTSGSAAEDESDRQKWLMFNGYCLVPYIPPSPPPLESPLTLPSPFYFAHILPAFVDPVFVLALPQQQAPSPQMSRPGSRRGPAGAGREQSRASRLTIYEPMHDMKLVNVATRVPSPQSPTGFAMVRKYMWLARIPYVGPGSGTEAGMALGRGWHGEWVLEAEGTREGKQSLVDALSNGTNGPGLRRRGQWEIVREKSGGGRLWLKLLVANVDMYIDTLVHPPEPADRIPRSLPPVPAVAGRTESEQ</sequence>
<evidence type="ECO:0000313" key="2">
    <source>
        <dbReference type="EMBL" id="RDX57240.1"/>
    </source>
</evidence>
<name>A0A371DXG2_9APHY</name>